<comment type="similarity">
    <text evidence="2">Belongs to the UPF0718 family.</text>
</comment>
<comment type="caution">
    <text evidence="8">The sequence shown here is derived from an EMBL/GenBank/DDBJ whole genome shotgun (WGS) entry which is preliminary data.</text>
</comment>
<dbReference type="PANTHER" id="PTHR42775">
    <property type="entry name" value="PERMEASE RV2963-RELATED"/>
    <property type="match status" value="1"/>
</dbReference>
<protein>
    <submittedName>
        <fullName evidence="8">Permease</fullName>
    </submittedName>
</protein>
<dbReference type="InterPro" id="IPR053166">
    <property type="entry name" value="UPF0718_permease"/>
</dbReference>
<feature type="transmembrane region" description="Helical" evidence="7">
    <location>
        <begin position="216"/>
        <end position="235"/>
    </location>
</feature>
<evidence type="ECO:0000313" key="9">
    <source>
        <dbReference type="Proteomes" id="UP000653127"/>
    </source>
</evidence>
<feature type="transmembrane region" description="Helical" evidence="7">
    <location>
        <begin position="145"/>
        <end position="165"/>
    </location>
</feature>
<keyword evidence="4 7" id="KW-0812">Transmembrane</keyword>
<keyword evidence="5 7" id="KW-1133">Transmembrane helix</keyword>
<evidence type="ECO:0000256" key="7">
    <source>
        <dbReference type="SAM" id="Phobius"/>
    </source>
</evidence>
<evidence type="ECO:0000256" key="5">
    <source>
        <dbReference type="ARBA" id="ARBA00022989"/>
    </source>
</evidence>
<reference evidence="8" key="1">
    <citation type="submission" date="2020-08" db="EMBL/GenBank/DDBJ databases">
        <title>Genome public.</title>
        <authorList>
            <person name="Liu C."/>
            <person name="Sun Q."/>
        </authorList>
    </citation>
    <scope>NUCLEOTIDE SEQUENCE</scope>
    <source>
        <strain evidence="8">NSJ-31</strain>
    </source>
</reference>
<accession>A0A926E0Q6</accession>
<evidence type="ECO:0000256" key="2">
    <source>
        <dbReference type="ARBA" id="ARBA00006386"/>
    </source>
</evidence>
<feature type="transmembrane region" description="Helical" evidence="7">
    <location>
        <begin position="309"/>
        <end position="330"/>
    </location>
</feature>
<keyword evidence="9" id="KW-1185">Reference proteome</keyword>
<evidence type="ECO:0000256" key="4">
    <source>
        <dbReference type="ARBA" id="ARBA00022692"/>
    </source>
</evidence>
<dbReference type="InterPro" id="IPR005524">
    <property type="entry name" value="DUF318"/>
</dbReference>
<sequence length="331" mass="35205">MNLSLLPLHQHDSALDGMLEHGLESIGLSHEWTEFFLHFIADTVSLFLILFVVMFAVSLLQTYIPFEKLKSRMAGLGSVWGYLLAMALGVVSPFCSCTVIPVVMGLCSMGVPVAVALCYLTSAALLNGGAVAALFAALGPRFGAVYVAVSVLMAVGVSLLMRPFAGADVVVSYEVGGHHHHGHHHDGDCGDCCQHEPKSRLGYCLENVGHVLSQTWVYMILSVALSAAVLSFVPMDTLERLIGGQNWFSLLLAGVLGAPIHGDAFAILPLLQLLEPISFPVTLTFALAVMGVSIPEVMLLGRVFKAKTVAAYAGWITAFSILAGALAILMI</sequence>
<keyword evidence="3" id="KW-1003">Cell membrane</keyword>
<gene>
    <name evidence="8" type="ORF">H8711_12015</name>
</gene>
<dbReference type="PANTHER" id="PTHR42775:SF1">
    <property type="entry name" value="PERMEASE RV2963-RELATED"/>
    <property type="match status" value="1"/>
</dbReference>
<evidence type="ECO:0000313" key="8">
    <source>
        <dbReference type="EMBL" id="MBC8547646.1"/>
    </source>
</evidence>
<keyword evidence="6 7" id="KW-0472">Membrane</keyword>
<feature type="transmembrane region" description="Helical" evidence="7">
    <location>
        <begin position="277"/>
        <end position="297"/>
    </location>
</feature>
<feature type="transmembrane region" description="Helical" evidence="7">
    <location>
        <begin position="80"/>
        <end position="104"/>
    </location>
</feature>
<dbReference type="RefSeq" id="WP_249283689.1">
    <property type="nucleotide sequence ID" value="NZ_JACRST010000029.1"/>
</dbReference>
<feature type="transmembrane region" description="Helical" evidence="7">
    <location>
        <begin position="35"/>
        <end position="60"/>
    </location>
</feature>
<evidence type="ECO:0000256" key="1">
    <source>
        <dbReference type="ARBA" id="ARBA00004651"/>
    </source>
</evidence>
<evidence type="ECO:0000256" key="3">
    <source>
        <dbReference type="ARBA" id="ARBA00022475"/>
    </source>
</evidence>
<dbReference type="Pfam" id="PF03773">
    <property type="entry name" value="ArsP_1"/>
    <property type="match status" value="1"/>
</dbReference>
<dbReference type="Proteomes" id="UP000653127">
    <property type="component" value="Unassembled WGS sequence"/>
</dbReference>
<proteinExistence type="inferred from homology"/>
<evidence type="ECO:0000256" key="6">
    <source>
        <dbReference type="ARBA" id="ARBA00023136"/>
    </source>
</evidence>
<name>A0A926E0Q6_9FIRM</name>
<comment type="subcellular location">
    <subcellularLocation>
        <location evidence="1">Cell membrane</location>
        <topology evidence="1">Multi-pass membrane protein</topology>
    </subcellularLocation>
</comment>
<dbReference type="EMBL" id="JACRST010000029">
    <property type="protein sequence ID" value="MBC8547646.1"/>
    <property type="molecule type" value="Genomic_DNA"/>
</dbReference>
<dbReference type="GO" id="GO:0005886">
    <property type="term" value="C:plasma membrane"/>
    <property type="evidence" value="ECO:0007669"/>
    <property type="project" value="UniProtKB-SubCell"/>
</dbReference>
<feature type="transmembrane region" description="Helical" evidence="7">
    <location>
        <begin position="110"/>
        <end position="138"/>
    </location>
</feature>
<dbReference type="AlphaFoldDB" id="A0A926E0Q6"/>
<feature type="transmembrane region" description="Helical" evidence="7">
    <location>
        <begin position="247"/>
        <end position="271"/>
    </location>
</feature>
<organism evidence="8 9">
    <name type="scientific">Ligaoa zhengdingensis</name>
    <dbReference type="NCBI Taxonomy" id="2763658"/>
    <lineage>
        <taxon>Bacteria</taxon>
        <taxon>Bacillati</taxon>
        <taxon>Bacillota</taxon>
        <taxon>Clostridia</taxon>
        <taxon>Eubacteriales</taxon>
        <taxon>Oscillospiraceae</taxon>
        <taxon>Ligaoa</taxon>
    </lineage>
</organism>